<reference evidence="7" key="1">
    <citation type="journal article" date="2021" name="PeerJ">
        <title>Extensive microbial diversity within the chicken gut microbiome revealed by metagenomics and culture.</title>
        <authorList>
            <person name="Gilroy R."/>
            <person name="Ravi A."/>
            <person name="Getino M."/>
            <person name="Pursley I."/>
            <person name="Horton D.L."/>
            <person name="Alikhan N.F."/>
            <person name="Baker D."/>
            <person name="Gharbi K."/>
            <person name="Hall N."/>
            <person name="Watson M."/>
            <person name="Adriaenssens E.M."/>
            <person name="Foster-Nyarko E."/>
            <person name="Jarju S."/>
            <person name="Secka A."/>
            <person name="Antonio M."/>
            <person name="Oren A."/>
            <person name="Chaudhuri R.R."/>
            <person name="La Ragione R."/>
            <person name="Hildebrand F."/>
            <person name="Pallen M.J."/>
        </authorList>
    </citation>
    <scope>NUCLEOTIDE SEQUENCE</scope>
    <source>
        <strain evidence="7">ChiHjej12B11-9195</strain>
    </source>
</reference>
<dbReference type="GO" id="GO:0004849">
    <property type="term" value="F:uridine kinase activity"/>
    <property type="evidence" value="ECO:0007669"/>
    <property type="project" value="UniProtKB-EC"/>
</dbReference>
<proteinExistence type="inferred from homology"/>
<dbReference type="PANTHER" id="PTHR10285">
    <property type="entry name" value="URIDINE KINASE"/>
    <property type="match status" value="1"/>
</dbReference>
<keyword evidence="2 5" id="KW-0808">Transferase</keyword>
<dbReference type="SUPFAM" id="SSF52540">
    <property type="entry name" value="P-loop containing nucleoside triphosphate hydrolases"/>
    <property type="match status" value="1"/>
</dbReference>
<dbReference type="EMBL" id="DXCN01000038">
    <property type="protein sequence ID" value="HIY94915.1"/>
    <property type="molecule type" value="Genomic_DNA"/>
</dbReference>
<keyword evidence="5" id="KW-0963">Cytoplasm</keyword>
<dbReference type="Pfam" id="PF00485">
    <property type="entry name" value="PRK"/>
    <property type="match status" value="1"/>
</dbReference>
<evidence type="ECO:0000256" key="3">
    <source>
        <dbReference type="ARBA" id="ARBA00022741"/>
    </source>
</evidence>
<evidence type="ECO:0000313" key="7">
    <source>
        <dbReference type="EMBL" id="HIY94915.1"/>
    </source>
</evidence>
<dbReference type="AlphaFoldDB" id="A0A9D1ZSF6"/>
<dbReference type="PRINTS" id="PR00988">
    <property type="entry name" value="URIDINKINASE"/>
</dbReference>
<dbReference type="NCBIfam" id="NF004018">
    <property type="entry name" value="PRK05480.1"/>
    <property type="match status" value="1"/>
</dbReference>
<comment type="similarity">
    <text evidence="5">Belongs to the uridine kinase family.</text>
</comment>
<dbReference type="CDD" id="cd02023">
    <property type="entry name" value="UMPK"/>
    <property type="match status" value="1"/>
</dbReference>
<comment type="subcellular location">
    <subcellularLocation>
        <location evidence="5">Cytoplasm</location>
    </subcellularLocation>
</comment>
<keyword evidence="4 5" id="KW-0418">Kinase</keyword>
<reference evidence="7" key="2">
    <citation type="submission" date="2021-04" db="EMBL/GenBank/DDBJ databases">
        <authorList>
            <person name="Gilroy R."/>
        </authorList>
    </citation>
    <scope>NUCLEOTIDE SEQUENCE</scope>
    <source>
        <strain evidence="7">ChiHjej12B11-9195</strain>
    </source>
</reference>
<comment type="catalytic activity">
    <reaction evidence="5">
        <text>cytidine + ATP = CMP + ADP + H(+)</text>
        <dbReference type="Rhea" id="RHEA:24674"/>
        <dbReference type="ChEBI" id="CHEBI:15378"/>
        <dbReference type="ChEBI" id="CHEBI:17562"/>
        <dbReference type="ChEBI" id="CHEBI:30616"/>
        <dbReference type="ChEBI" id="CHEBI:60377"/>
        <dbReference type="ChEBI" id="CHEBI:456216"/>
        <dbReference type="EC" id="2.7.1.48"/>
    </reaction>
</comment>
<evidence type="ECO:0000256" key="4">
    <source>
        <dbReference type="ARBA" id="ARBA00022777"/>
    </source>
</evidence>
<dbReference type="EC" id="2.7.1.48" evidence="5"/>
<comment type="pathway">
    <text evidence="5">Pyrimidine metabolism; CTP biosynthesis via salvage pathway; CTP from cytidine: step 1/3.</text>
</comment>
<keyword evidence="5" id="KW-0067">ATP-binding</keyword>
<dbReference type="GO" id="GO:0005737">
    <property type="term" value="C:cytoplasm"/>
    <property type="evidence" value="ECO:0007669"/>
    <property type="project" value="UniProtKB-SubCell"/>
</dbReference>
<name>A0A9D1ZSF6_9MICC</name>
<comment type="catalytic activity">
    <reaction evidence="5">
        <text>uridine + ATP = UMP + ADP + H(+)</text>
        <dbReference type="Rhea" id="RHEA:16825"/>
        <dbReference type="ChEBI" id="CHEBI:15378"/>
        <dbReference type="ChEBI" id="CHEBI:16704"/>
        <dbReference type="ChEBI" id="CHEBI:30616"/>
        <dbReference type="ChEBI" id="CHEBI:57865"/>
        <dbReference type="ChEBI" id="CHEBI:456216"/>
        <dbReference type="EC" id="2.7.1.48"/>
    </reaction>
</comment>
<comment type="caution">
    <text evidence="7">The sequence shown here is derived from an EMBL/GenBank/DDBJ whole genome shotgun (WGS) entry which is preliminary data.</text>
</comment>
<dbReference type="Proteomes" id="UP000824134">
    <property type="component" value="Unassembled WGS sequence"/>
</dbReference>
<evidence type="ECO:0000256" key="5">
    <source>
        <dbReference type="RuleBase" id="RU003825"/>
    </source>
</evidence>
<protein>
    <recommendedName>
        <fullName evidence="5">Uridine kinase</fullName>
        <ecNumber evidence="5">2.7.1.48</ecNumber>
    </recommendedName>
</protein>
<evidence type="ECO:0000256" key="2">
    <source>
        <dbReference type="ARBA" id="ARBA00022679"/>
    </source>
</evidence>
<dbReference type="InterPro" id="IPR006083">
    <property type="entry name" value="PRK/URK"/>
</dbReference>
<organism evidence="7 8">
    <name type="scientific">Candidatus Rothia avicola</name>
    <dbReference type="NCBI Taxonomy" id="2840478"/>
    <lineage>
        <taxon>Bacteria</taxon>
        <taxon>Bacillati</taxon>
        <taxon>Actinomycetota</taxon>
        <taxon>Actinomycetes</taxon>
        <taxon>Micrococcales</taxon>
        <taxon>Micrococcaceae</taxon>
        <taxon>Rothia</taxon>
    </lineage>
</organism>
<dbReference type="NCBIfam" id="TIGR00235">
    <property type="entry name" value="udk"/>
    <property type="match status" value="1"/>
</dbReference>
<dbReference type="GO" id="GO:0005524">
    <property type="term" value="F:ATP binding"/>
    <property type="evidence" value="ECO:0007669"/>
    <property type="project" value="UniProtKB-KW"/>
</dbReference>
<keyword evidence="3 5" id="KW-0547">Nucleotide-binding</keyword>
<dbReference type="InterPro" id="IPR000764">
    <property type="entry name" value="Uridine_kinase-like"/>
</dbReference>
<gene>
    <name evidence="7" type="primary">udk</name>
    <name evidence="7" type="ORF">H9821_04525</name>
</gene>
<evidence type="ECO:0000256" key="1">
    <source>
        <dbReference type="ARBA" id="ARBA00004690"/>
    </source>
</evidence>
<dbReference type="InterPro" id="IPR027417">
    <property type="entry name" value="P-loop_NTPase"/>
</dbReference>
<sequence>MKPLIIGIAGGTGSGKTTLTNSLLEKFDGQVGVIYHDNYYKRNDHLTYEQRCLLNYDAPEAFDNGLLVTHLKALIEGQTIETPVYDFADHNRSDETLIVEPQPIIILEGILIFAEPEIRDLCDIKLFVDTDADVRILRRLRRDVIERGRTIESVEAQYLTTVKPMHELHVEPSKRHVDMIIPEGVNVVALDMLFHRITGQIGTQSDRP</sequence>
<feature type="domain" description="Phosphoribulokinase/uridine kinase" evidence="6">
    <location>
        <begin position="5"/>
        <end position="184"/>
    </location>
</feature>
<comment type="pathway">
    <text evidence="1 5">Pyrimidine metabolism; UMP biosynthesis via salvage pathway; UMP from uridine: step 1/1.</text>
</comment>
<dbReference type="Gene3D" id="3.40.50.300">
    <property type="entry name" value="P-loop containing nucleotide triphosphate hydrolases"/>
    <property type="match status" value="1"/>
</dbReference>
<evidence type="ECO:0000313" key="8">
    <source>
        <dbReference type="Proteomes" id="UP000824134"/>
    </source>
</evidence>
<accession>A0A9D1ZSF6</accession>
<evidence type="ECO:0000259" key="6">
    <source>
        <dbReference type="Pfam" id="PF00485"/>
    </source>
</evidence>